<gene>
    <name evidence="3" type="ORF">QQX09_00850</name>
</gene>
<evidence type="ECO:0000256" key="1">
    <source>
        <dbReference type="ARBA" id="ARBA00005254"/>
    </source>
</evidence>
<dbReference type="Pfam" id="PF01575">
    <property type="entry name" value="MaoC_dehydratas"/>
    <property type="match status" value="1"/>
</dbReference>
<evidence type="ECO:0000313" key="4">
    <source>
        <dbReference type="Proteomes" id="UP001172728"/>
    </source>
</evidence>
<comment type="similarity">
    <text evidence="1">Belongs to the enoyl-CoA hydratase/isomerase family.</text>
</comment>
<reference evidence="3" key="1">
    <citation type="submission" date="2023-06" db="EMBL/GenBank/DDBJ databases">
        <title>Sysu t00192.</title>
        <authorList>
            <person name="Gao L."/>
            <person name="Fang B.-Z."/>
            <person name="Li W.-J."/>
        </authorList>
    </citation>
    <scope>NUCLEOTIDE SEQUENCE</scope>
    <source>
        <strain evidence="3">SYSU T00192</strain>
    </source>
</reference>
<dbReference type="PANTHER" id="PTHR43841">
    <property type="entry name" value="3-HYDROXYACYL-THIOESTER DEHYDRATASE HTDX-RELATED"/>
    <property type="match status" value="1"/>
</dbReference>
<dbReference type="SUPFAM" id="SSF54637">
    <property type="entry name" value="Thioesterase/thiol ester dehydrase-isomerase"/>
    <property type="match status" value="2"/>
</dbReference>
<dbReference type="PANTHER" id="PTHR43841:SF1">
    <property type="entry name" value="3-HYDROXYACYL-THIOESTER DEHYDRATASE X"/>
    <property type="match status" value="1"/>
</dbReference>
<feature type="domain" description="MaoC-like" evidence="2">
    <location>
        <begin position="186"/>
        <end position="256"/>
    </location>
</feature>
<evidence type="ECO:0000313" key="3">
    <source>
        <dbReference type="EMBL" id="MDN4474396.1"/>
    </source>
</evidence>
<dbReference type="InterPro" id="IPR002539">
    <property type="entry name" value="MaoC-like_dom"/>
</dbReference>
<dbReference type="EMBL" id="JAUHPW010000001">
    <property type="protein sequence ID" value="MDN4474396.1"/>
    <property type="molecule type" value="Genomic_DNA"/>
</dbReference>
<name>A0ABT8G5I6_9MICO</name>
<sequence>MGRDVETLEALPAMGAAFARALVPSRSTEARIPAHAVRVDGVVQDRDRLAAYSRVCGFTLRDSVPATWIHVLTFPLHVALLGDRRSSVRLVGAVHATNTMTMHRAVDAGARLALQVHADHLRPHARGAMLDLVGRAKVDGETVWEGVSTYLATGMTAPGEPAPVERDPWEPVAPIARWRLPADLGRSYRRVSQDPNLIHTSRVAARAFGFARPIIHGMWTHARALAAVEGRLPEAHRAEAAFLKPILLPATVGLAVSPNVEGLRLAVTTKDGAKPHVLLDVGAAR</sequence>
<protein>
    <submittedName>
        <fullName evidence="3">MaoC/PaaZ C-terminal domain-containing protein</fullName>
    </submittedName>
</protein>
<accession>A0ABT8G5I6</accession>
<comment type="caution">
    <text evidence="3">The sequence shown here is derived from an EMBL/GenBank/DDBJ whole genome shotgun (WGS) entry which is preliminary data.</text>
</comment>
<dbReference type="InterPro" id="IPR029069">
    <property type="entry name" value="HotDog_dom_sf"/>
</dbReference>
<proteinExistence type="inferred from homology"/>
<dbReference type="RefSeq" id="WP_301130818.1">
    <property type="nucleotide sequence ID" value="NZ_JAUHPW010000001.1"/>
</dbReference>
<evidence type="ECO:0000259" key="2">
    <source>
        <dbReference type="Pfam" id="PF01575"/>
    </source>
</evidence>
<dbReference type="Gene3D" id="3.10.129.10">
    <property type="entry name" value="Hotdog Thioesterase"/>
    <property type="match status" value="1"/>
</dbReference>
<keyword evidence="4" id="KW-1185">Reference proteome</keyword>
<organism evidence="3 4">
    <name type="scientific">Demequina litoralis</name>
    <dbReference type="NCBI Taxonomy" id="3051660"/>
    <lineage>
        <taxon>Bacteria</taxon>
        <taxon>Bacillati</taxon>
        <taxon>Actinomycetota</taxon>
        <taxon>Actinomycetes</taxon>
        <taxon>Micrococcales</taxon>
        <taxon>Demequinaceae</taxon>
        <taxon>Demequina</taxon>
    </lineage>
</organism>
<dbReference type="Proteomes" id="UP001172728">
    <property type="component" value="Unassembled WGS sequence"/>
</dbReference>